<organism evidence="1">
    <name type="scientific">Blastobotrys adeninivorans</name>
    <name type="common">Yeast</name>
    <name type="synonym">Arxula adeninivorans</name>
    <dbReference type="NCBI Taxonomy" id="409370"/>
    <lineage>
        <taxon>Eukaryota</taxon>
        <taxon>Fungi</taxon>
        <taxon>Dikarya</taxon>
        <taxon>Ascomycota</taxon>
        <taxon>Saccharomycotina</taxon>
        <taxon>Dipodascomycetes</taxon>
        <taxon>Dipodascales</taxon>
        <taxon>Trichomonascaceae</taxon>
        <taxon>Blastobotrys</taxon>
    </lineage>
</organism>
<dbReference type="EMBL" id="HG937691">
    <property type="protein sequence ID" value="CDP33733.1"/>
    <property type="molecule type" value="Genomic_DNA"/>
</dbReference>
<accession>A0A060SYH0</accession>
<sequence length="112" mass="12253">MPTLDLCYSLNHLPNLLDAGIQRSTDRLLGYRVTCKVPGRQGIVIREELDDVRLAGNELSELIQATVLMVTVSLPTKFLTVYLCTAQVSNVFIFPSASPPPPLTIGTNIDIV</sequence>
<dbReference type="AlphaFoldDB" id="A0A060SYH0"/>
<evidence type="ECO:0000313" key="1">
    <source>
        <dbReference type="EMBL" id="CDP33733.1"/>
    </source>
</evidence>
<reference evidence="1" key="1">
    <citation type="submission" date="2014-02" db="EMBL/GenBank/DDBJ databases">
        <authorList>
            <person name="Genoscope - CEA"/>
        </authorList>
    </citation>
    <scope>NUCLEOTIDE SEQUENCE</scope>
    <source>
        <strain evidence="1">LS3</strain>
    </source>
</reference>
<gene>
    <name evidence="1" type="ORF">GNLVRS02_ARAD1A16280g</name>
</gene>
<protein>
    <submittedName>
        <fullName evidence="1">ARAD1A16280p</fullName>
    </submittedName>
</protein>
<reference evidence="1" key="2">
    <citation type="submission" date="2014-06" db="EMBL/GenBank/DDBJ databases">
        <title>The complete genome of Blastobotrys (Arxula) adeninivorans LS3 - a yeast of biotechnological interest.</title>
        <authorList>
            <person name="Kunze G."/>
            <person name="Gaillardin C."/>
            <person name="Czernicka M."/>
            <person name="Durrens P."/>
            <person name="Martin T."/>
            <person name="Boer E."/>
            <person name="Gabaldon T."/>
            <person name="Cruz J."/>
            <person name="Talla E."/>
            <person name="Marck C."/>
            <person name="Goffeau A."/>
            <person name="Barbe V."/>
            <person name="Baret P."/>
            <person name="Baronian K."/>
            <person name="Beier S."/>
            <person name="Bleykasten C."/>
            <person name="Bode R."/>
            <person name="Casaregola S."/>
            <person name="Despons L."/>
            <person name="Fairhead C."/>
            <person name="Giersberg M."/>
            <person name="Gierski P."/>
            <person name="Hahnel U."/>
            <person name="Hartmann A."/>
            <person name="Jankowska D."/>
            <person name="Jubin C."/>
            <person name="Jung P."/>
            <person name="Lafontaine I."/>
            <person name="Leh-Louis V."/>
            <person name="Lemaire M."/>
            <person name="Marcet-Houben M."/>
            <person name="Mascher M."/>
            <person name="Morel G."/>
            <person name="Richard G.-F."/>
            <person name="Riechen J."/>
            <person name="Sacerdot C."/>
            <person name="Sarkar A."/>
            <person name="Savel G."/>
            <person name="Schacherer J."/>
            <person name="Sherman D."/>
            <person name="Straub M.-L."/>
            <person name="Stein N."/>
            <person name="Thierry A."/>
            <person name="Trautwein-Schult A."/>
            <person name="Westhof E."/>
            <person name="Worch S."/>
            <person name="Dujon B."/>
            <person name="Souciet J.-L."/>
            <person name="Wincker P."/>
            <person name="Scholz U."/>
            <person name="Neuveglise N."/>
        </authorList>
    </citation>
    <scope>NUCLEOTIDE SEQUENCE</scope>
    <source>
        <strain evidence="1">LS3</strain>
    </source>
</reference>
<proteinExistence type="predicted"/>
<name>A0A060SYH0_BLAAD</name>